<keyword evidence="6" id="KW-0521">NADP</keyword>
<evidence type="ECO:0000256" key="1">
    <source>
        <dbReference type="ARBA" id="ARBA00004781"/>
    </source>
</evidence>
<dbReference type="OrthoDB" id="9803892at2"/>
<dbReference type="AlphaFoldDB" id="A0A172XVI5"/>
<organism evidence="8 9">
    <name type="scientific">Chryseobacterium glaciei</name>
    <dbReference type="NCBI Taxonomy" id="1685010"/>
    <lineage>
        <taxon>Bacteria</taxon>
        <taxon>Pseudomonadati</taxon>
        <taxon>Bacteroidota</taxon>
        <taxon>Flavobacteriia</taxon>
        <taxon>Flavobacteriales</taxon>
        <taxon>Weeksellaceae</taxon>
        <taxon>Chryseobacterium group</taxon>
        <taxon>Chryseobacterium</taxon>
    </lineage>
</organism>
<dbReference type="Gene3D" id="3.90.25.10">
    <property type="entry name" value="UDP-galactose 4-epimerase, domain 1"/>
    <property type="match status" value="1"/>
</dbReference>
<dbReference type="UniPathway" id="UPA00124"/>
<evidence type="ECO:0000256" key="3">
    <source>
        <dbReference type="ARBA" id="ARBA00012929"/>
    </source>
</evidence>
<feature type="domain" description="RmlD-like substrate binding" evidence="7">
    <location>
        <begin position="3"/>
        <end position="283"/>
    </location>
</feature>
<comment type="catalytic activity">
    <reaction evidence="5">
        <text>dTDP-beta-L-rhamnose + NADP(+) = dTDP-4-dehydro-beta-L-rhamnose + NADPH + H(+)</text>
        <dbReference type="Rhea" id="RHEA:21796"/>
        <dbReference type="ChEBI" id="CHEBI:15378"/>
        <dbReference type="ChEBI" id="CHEBI:57510"/>
        <dbReference type="ChEBI" id="CHEBI:57783"/>
        <dbReference type="ChEBI" id="CHEBI:58349"/>
        <dbReference type="ChEBI" id="CHEBI:62830"/>
        <dbReference type="EC" id="1.1.1.133"/>
    </reaction>
</comment>
<dbReference type="Pfam" id="PF04321">
    <property type="entry name" value="RmlD_sub_bind"/>
    <property type="match status" value="1"/>
</dbReference>
<dbReference type="Gene3D" id="3.40.50.720">
    <property type="entry name" value="NAD(P)-binding Rossmann-like Domain"/>
    <property type="match status" value="1"/>
</dbReference>
<reference evidence="8 9" key="1">
    <citation type="submission" date="2016-04" db="EMBL/GenBank/DDBJ databases">
        <title>Complete Genome Sequence of Chryseobacterium sp. IHBB 10212.</title>
        <authorList>
            <person name="Pal M."/>
            <person name="Swarnkar M.K."/>
            <person name="Kaushal K."/>
            <person name="Chhibber S."/>
            <person name="Singh A.K."/>
            <person name="Gulati A."/>
        </authorList>
    </citation>
    <scope>NUCLEOTIDE SEQUENCE [LARGE SCALE GENOMIC DNA]</scope>
    <source>
        <strain evidence="8 9">IHBB 10212</strain>
    </source>
</reference>
<sequence>MKKIIVIGSNGQLGNCIRKIAPDFELDYEFVFTDSQTLDITDETQVNTFFNNEKPDFCINASAYTAVDLAEKESEKAFAVNADGVAHLAQACLDNKTTLIHVSTDYVFDGETNLDYSEDDFTNPIGVYGESKLKGEELALEINPKTIILRTSWLYSEFNKNFVKTMLNLFSQKDELGIVADQYGQPTNANDLAEAIMNIIDAPTKTFGVFHFSNYPETTWFEFAKKIAEFSKSSVKLNALTTEQYPTPAKRPKRSTMCLDKIEQTYKIEPKHWENSLEECVEILSQ</sequence>
<dbReference type="InterPro" id="IPR036291">
    <property type="entry name" value="NAD(P)-bd_dom_sf"/>
</dbReference>
<evidence type="ECO:0000256" key="2">
    <source>
        <dbReference type="ARBA" id="ARBA00010944"/>
    </source>
</evidence>
<dbReference type="GO" id="GO:0005829">
    <property type="term" value="C:cytosol"/>
    <property type="evidence" value="ECO:0007669"/>
    <property type="project" value="TreeGrafter"/>
</dbReference>
<dbReference type="EMBL" id="CP015199">
    <property type="protein sequence ID" value="ANF51023.1"/>
    <property type="molecule type" value="Genomic_DNA"/>
</dbReference>
<keyword evidence="6" id="KW-0560">Oxidoreductase</keyword>
<accession>A0A172XVI5</accession>
<dbReference type="PANTHER" id="PTHR10491">
    <property type="entry name" value="DTDP-4-DEHYDRORHAMNOSE REDUCTASE"/>
    <property type="match status" value="1"/>
</dbReference>
<dbReference type="InterPro" id="IPR005913">
    <property type="entry name" value="dTDP_dehydrorham_reduct"/>
</dbReference>
<evidence type="ECO:0000256" key="4">
    <source>
        <dbReference type="ARBA" id="ARBA00017099"/>
    </source>
</evidence>
<dbReference type="EC" id="1.1.1.133" evidence="3 6"/>
<evidence type="ECO:0000313" key="8">
    <source>
        <dbReference type="EMBL" id="ANF51023.1"/>
    </source>
</evidence>
<evidence type="ECO:0000256" key="6">
    <source>
        <dbReference type="RuleBase" id="RU364082"/>
    </source>
</evidence>
<dbReference type="GO" id="GO:0019305">
    <property type="term" value="P:dTDP-rhamnose biosynthetic process"/>
    <property type="evidence" value="ECO:0007669"/>
    <property type="project" value="UniProtKB-UniPathway"/>
</dbReference>
<dbReference type="STRING" id="1685010.A0O34_11065"/>
<dbReference type="GO" id="GO:0008831">
    <property type="term" value="F:dTDP-4-dehydrorhamnose reductase activity"/>
    <property type="evidence" value="ECO:0007669"/>
    <property type="project" value="UniProtKB-EC"/>
</dbReference>
<dbReference type="RefSeq" id="WP_066754612.1">
    <property type="nucleotide sequence ID" value="NZ_CP015199.1"/>
</dbReference>
<dbReference type="NCBIfam" id="TIGR01214">
    <property type="entry name" value="rmlD"/>
    <property type="match status" value="1"/>
</dbReference>
<dbReference type="Proteomes" id="UP000077824">
    <property type="component" value="Chromosome"/>
</dbReference>
<evidence type="ECO:0000313" key="9">
    <source>
        <dbReference type="Proteomes" id="UP000077824"/>
    </source>
</evidence>
<protein>
    <recommendedName>
        <fullName evidence="4 6">dTDP-4-dehydrorhamnose reductase</fullName>
        <ecNumber evidence="3 6">1.1.1.133</ecNumber>
    </recommendedName>
</protein>
<dbReference type="KEGG" id="chh:A0O34_11065"/>
<evidence type="ECO:0000259" key="7">
    <source>
        <dbReference type="Pfam" id="PF04321"/>
    </source>
</evidence>
<comment type="similarity">
    <text evidence="2 6">Belongs to the dTDP-4-dehydrorhamnose reductase family.</text>
</comment>
<comment type="pathway">
    <text evidence="1 6">Carbohydrate biosynthesis; dTDP-L-rhamnose biosynthesis.</text>
</comment>
<keyword evidence="9" id="KW-1185">Reference proteome</keyword>
<dbReference type="PANTHER" id="PTHR10491:SF4">
    <property type="entry name" value="METHIONINE ADENOSYLTRANSFERASE 2 SUBUNIT BETA"/>
    <property type="match status" value="1"/>
</dbReference>
<dbReference type="CDD" id="cd05254">
    <property type="entry name" value="dTDP_HR_like_SDR_e"/>
    <property type="match status" value="1"/>
</dbReference>
<name>A0A172XVI5_9FLAO</name>
<evidence type="ECO:0000256" key="5">
    <source>
        <dbReference type="ARBA" id="ARBA00048200"/>
    </source>
</evidence>
<dbReference type="SUPFAM" id="SSF51735">
    <property type="entry name" value="NAD(P)-binding Rossmann-fold domains"/>
    <property type="match status" value="1"/>
</dbReference>
<dbReference type="InterPro" id="IPR029903">
    <property type="entry name" value="RmlD-like-bd"/>
</dbReference>
<comment type="function">
    <text evidence="6">Catalyzes the reduction of dTDP-6-deoxy-L-lyxo-4-hexulose to yield dTDP-L-rhamnose.</text>
</comment>
<proteinExistence type="inferred from homology"/>
<gene>
    <name evidence="8" type="ORF">A0O34_11065</name>
</gene>